<dbReference type="eggNOG" id="COG0697">
    <property type="taxonomic scope" value="Bacteria"/>
</dbReference>
<feature type="transmembrane region" description="Helical" evidence="5">
    <location>
        <begin position="245"/>
        <end position="261"/>
    </location>
</feature>
<dbReference type="HOGENOM" id="CLU_074515_0_0_5"/>
<dbReference type="SUPFAM" id="SSF103481">
    <property type="entry name" value="Multidrug resistance efflux transporter EmrE"/>
    <property type="match status" value="1"/>
</dbReference>
<evidence type="ECO:0000256" key="3">
    <source>
        <dbReference type="ARBA" id="ARBA00022989"/>
    </source>
</evidence>
<comment type="subcellular location">
    <subcellularLocation>
        <location evidence="1">Membrane</location>
        <topology evidence="1">Multi-pass membrane protein</topology>
    </subcellularLocation>
</comment>
<evidence type="ECO:0000256" key="1">
    <source>
        <dbReference type="ARBA" id="ARBA00004141"/>
    </source>
</evidence>
<evidence type="ECO:0000313" key="7">
    <source>
        <dbReference type="EMBL" id="ADM09247.1"/>
    </source>
</evidence>
<keyword evidence="8" id="KW-1185">Reference proteome</keyword>
<dbReference type="InterPro" id="IPR037185">
    <property type="entry name" value="EmrE-like"/>
</dbReference>
<feature type="domain" description="EamA" evidence="6">
    <location>
        <begin position="5"/>
        <end position="136"/>
    </location>
</feature>
<reference evidence="8" key="1">
    <citation type="submission" date="2010-08" db="EMBL/GenBank/DDBJ databases">
        <title>Genome sequence of Parvularcula bermudensis HTCC2503.</title>
        <authorList>
            <person name="Kang D.-M."/>
            <person name="Oh H.-M."/>
            <person name="Cho J.-C."/>
        </authorList>
    </citation>
    <scope>NUCLEOTIDE SEQUENCE [LARGE SCALE GENOMIC DNA]</scope>
    <source>
        <strain evidence="8">ATCC BAA-594 / HTCC2503 / KCTC 12087</strain>
    </source>
</reference>
<organism evidence="7 8">
    <name type="scientific">Parvularcula bermudensis (strain ATCC BAA-594 / HTCC2503 / KCTC 12087)</name>
    <dbReference type="NCBI Taxonomy" id="314260"/>
    <lineage>
        <taxon>Bacteria</taxon>
        <taxon>Pseudomonadati</taxon>
        <taxon>Pseudomonadota</taxon>
        <taxon>Alphaproteobacteria</taxon>
        <taxon>Parvularculales</taxon>
        <taxon>Parvularculaceae</taxon>
        <taxon>Parvularcula</taxon>
    </lineage>
</organism>
<feature type="transmembrane region" description="Helical" evidence="5">
    <location>
        <begin position="64"/>
        <end position="87"/>
    </location>
</feature>
<evidence type="ECO:0000256" key="4">
    <source>
        <dbReference type="ARBA" id="ARBA00023136"/>
    </source>
</evidence>
<dbReference type="AlphaFoldDB" id="E0TH07"/>
<accession>E0TH07</accession>
<dbReference type="OrthoDB" id="8688375at2"/>
<feature type="transmembrane region" description="Helical" evidence="5">
    <location>
        <begin position="149"/>
        <end position="166"/>
    </location>
</feature>
<feature type="transmembrane region" description="Helical" evidence="5">
    <location>
        <begin position="215"/>
        <end position="233"/>
    </location>
</feature>
<dbReference type="STRING" id="314260.PB2503_05882"/>
<dbReference type="RefSeq" id="WP_013300221.1">
    <property type="nucleotide sequence ID" value="NC_014414.1"/>
</dbReference>
<feature type="transmembrane region" description="Helical" evidence="5">
    <location>
        <begin position="267"/>
        <end position="287"/>
    </location>
</feature>
<feature type="transmembrane region" description="Helical" evidence="5">
    <location>
        <begin position="93"/>
        <end position="112"/>
    </location>
</feature>
<keyword evidence="3 5" id="KW-1133">Transmembrane helix</keyword>
<dbReference type="EMBL" id="CP002156">
    <property type="protein sequence ID" value="ADM09247.1"/>
    <property type="molecule type" value="Genomic_DNA"/>
</dbReference>
<evidence type="ECO:0000256" key="2">
    <source>
        <dbReference type="ARBA" id="ARBA00022692"/>
    </source>
</evidence>
<dbReference type="PANTHER" id="PTHR32322">
    <property type="entry name" value="INNER MEMBRANE TRANSPORTER"/>
    <property type="match status" value="1"/>
</dbReference>
<dbReference type="GO" id="GO:0016020">
    <property type="term" value="C:membrane"/>
    <property type="evidence" value="ECO:0007669"/>
    <property type="project" value="UniProtKB-SubCell"/>
</dbReference>
<proteinExistence type="predicted"/>
<name>E0TH07_PARBH</name>
<dbReference type="Proteomes" id="UP000001302">
    <property type="component" value="Chromosome"/>
</dbReference>
<feature type="transmembrane region" description="Helical" evidence="5">
    <location>
        <begin position="29"/>
        <end position="52"/>
    </location>
</feature>
<dbReference type="PANTHER" id="PTHR32322:SF9">
    <property type="entry name" value="AMINO-ACID METABOLITE EFFLUX PUMP-RELATED"/>
    <property type="match status" value="1"/>
</dbReference>
<feature type="transmembrane region" description="Helical" evidence="5">
    <location>
        <begin position="178"/>
        <end position="195"/>
    </location>
</feature>
<protein>
    <submittedName>
        <fullName evidence="7">Transporter, DME family protein</fullName>
    </submittedName>
</protein>
<feature type="transmembrane region" description="Helical" evidence="5">
    <location>
        <begin position="124"/>
        <end position="143"/>
    </location>
</feature>
<gene>
    <name evidence="7" type="ordered locus">PB2503_05882</name>
</gene>
<keyword evidence="4 5" id="KW-0472">Membrane</keyword>
<evidence type="ECO:0000256" key="5">
    <source>
        <dbReference type="SAM" id="Phobius"/>
    </source>
</evidence>
<dbReference type="Pfam" id="PF00892">
    <property type="entry name" value="EamA"/>
    <property type="match status" value="1"/>
</dbReference>
<dbReference type="InterPro" id="IPR050638">
    <property type="entry name" value="AA-Vitamin_Transporters"/>
</dbReference>
<keyword evidence="2 5" id="KW-0812">Transmembrane</keyword>
<reference evidence="7 8" key="2">
    <citation type="journal article" date="2011" name="J. Bacteriol.">
        <title>Complete genome sequence of strain HTCC2503T of Parvularcula bermudensis, the type species of the order "Parvularculales" in the class Alphaproteobacteria.</title>
        <authorList>
            <person name="Oh H.M."/>
            <person name="Kang I."/>
            <person name="Vergin K.L."/>
            <person name="Kang D."/>
            <person name="Rhee K.H."/>
            <person name="Giovannoni S.J."/>
            <person name="Cho J.C."/>
        </authorList>
    </citation>
    <scope>NUCLEOTIDE SEQUENCE [LARGE SCALE GENOMIC DNA]</scope>
    <source>
        <strain evidence="8">ATCC BAA-594 / HTCC2503 / KCTC 12087</strain>
    </source>
</reference>
<sequence>MAPSLTIMSIGLIVGVSFALTKIAALAGISAIAALFWSLALAGIILLGVLAVRGERLNHDWAHLRYYLFAGLLGVTGPNFIAFTVLAHVPAGLFTALVMLSPLATVAVSAVLDRALPDGRRSLGILTGLAGLMLTILVGAEIGDFDARWLIIALAAPLLLACGNIYRNRAYPAGSKPIGLAAGMLVSQAIIWWGLVLATGETYSPIGLSGPEDRALFAIGALSAVSYILTFAVQRRTDGVGFSQVGYFATLSGIACGAILFGETLSWSLAVSLALILLGLGITNGHLRFPGRRAGGNRPGSGMQ</sequence>
<dbReference type="KEGG" id="pbr:PB2503_05882"/>
<evidence type="ECO:0000313" key="8">
    <source>
        <dbReference type="Proteomes" id="UP000001302"/>
    </source>
</evidence>
<evidence type="ECO:0000259" key="6">
    <source>
        <dbReference type="Pfam" id="PF00892"/>
    </source>
</evidence>
<dbReference type="InterPro" id="IPR000620">
    <property type="entry name" value="EamA_dom"/>
</dbReference>